<evidence type="ECO:0000256" key="10">
    <source>
        <dbReference type="SAM" id="Coils"/>
    </source>
</evidence>
<feature type="coiled-coil region" evidence="10">
    <location>
        <begin position="255"/>
        <end position="282"/>
    </location>
</feature>
<evidence type="ECO:0000259" key="11">
    <source>
        <dbReference type="Pfam" id="PF25994"/>
    </source>
</evidence>
<evidence type="ECO:0000256" key="7">
    <source>
        <dbReference type="ARBA" id="ARBA00022989"/>
    </source>
</evidence>
<feature type="domain" description="AprE-like long alpha-helical hairpin" evidence="11">
    <location>
        <begin position="92"/>
        <end position="282"/>
    </location>
</feature>
<dbReference type="Proteomes" id="UP000648908">
    <property type="component" value="Unassembled WGS sequence"/>
</dbReference>
<evidence type="ECO:0000256" key="5">
    <source>
        <dbReference type="ARBA" id="ARBA00022519"/>
    </source>
</evidence>
<dbReference type="SUPFAM" id="SSF111369">
    <property type="entry name" value="HlyD-like secretion proteins"/>
    <property type="match status" value="1"/>
</dbReference>
<comment type="caution">
    <text evidence="13">The sequence shown here is derived from an EMBL/GenBank/DDBJ whole genome shotgun (WGS) entry which is preliminary data.</text>
</comment>
<accession>A0A8K0Y2D1</accession>
<sequence>MMDRPKPQAIRSIDRHLRLATATIALLIFGGGGWALTTELAGAVLASGVVVVDGNVKAVQHPVGGVVKEIAVVAGSHVRRGDIVLRLDDDVARADLALIDGALESLVIRRARLEAERDSQAAITLSPEFESRRAETDLARIIALETRYFASRSAARSGVKAQLNERVLQLREEIEGLRLQESAQVDVLALLQEELADMEQLYAEKLVVRTRILTLKREEAEMRGTLGQLRAQIASASGRGSEIELQITQIDQELRSEVTKELRETNEKIAELSQRRIGALDQLKRIDIRAPSDGFVHQLSVHTIGGVVGPGETLMLIVPGDEVLAVDIKVAAQDRDQVHAGQEALLRLSAFNQRTTPEILGEISVIGADLVEDTRTGFQYYPVKVRLSEVELERLGANRLSPGMPVESFIQTGQRTLLSYLTKPLGDYLARAFLAD</sequence>
<dbReference type="Pfam" id="PF26002">
    <property type="entry name" value="Beta-barrel_AprE"/>
    <property type="match status" value="1"/>
</dbReference>
<dbReference type="InterPro" id="IPR010129">
    <property type="entry name" value="T1SS_HlyD"/>
</dbReference>
<dbReference type="NCBIfam" id="TIGR01843">
    <property type="entry name" value="type_I_hlyD"/>
    <property type="match status" value="1"/>
</dbReference>
<dbReference type="PANTHER" id="PTHR30386">
    <property type="entry name" value="MEMBRANE FUSION SUBUNIT OF EMRAB-TOLC MULTIDRUG EFFLUX PUMP"/>
    <property type="match status" value="1"/>
</dbReference>
<dbReference type="PRINTS" id="PR01490">
    <property type="entry name" value="RTXTOXIND"/>
</dbReference>
<evidence type="ECO:0000256" key="9">
    <source>
        <dbReference type="RuleBase" id="RU365093"/>
    </source>
</evidence>
<evidence type="ECO:0000256" key="2">
    <source>
        <dbReference type="ARBA" id="ARBA00009477"/>
    </source>
</evidence>
<keyword evidence="10" id="KW-0175">Coiled coil</keyword>
<gene>
    <name evidence="13" type="ORF">JL811_19410</name>
</gene>
<dbReference type="AlphaFoldDB" id="A0A8K0Y2D1"/>
<evidence type="ECO:0000256" key="4">
    <source>
        <dbReference type="ARBA" id="ARBA00022475"/>
    </source>
</evidence>
<keyword evidence="14" id="KW-1185">Reference proteome</keyword>
<evidence type="ECO:0000256" key="1">
    <source>
        <dbReference type="ARBA" id="ARBA00004377"/>
    </source>
</evidence>
<protein>
    <recommendedName>
        <fullName evidence="9">Membrane fusion protein (MFP) family protein</fullName>
    </recommendedName>
</protein>
<dbReference type="EMBL" id="JAESVN010000021">
    <property type="protein sequence ID" value="MBL4919383.1"/>
    <property type="molecule type" value="Genomic_DNA"/>
</dbReference>
<keyword evidence="7" id="KW-1133">Transmembrane helix</keyword>
<comment type="subcellular location">
    <subcellularLocation>
        <location evidence="1 9">Cell inner membrane</location>
        <topology evidence="1 9">Single-pass membrane protein</topology>
    </subcellularLocation>
</comment>
<dbReference type="Gene3D" id="2.40.50.100">
    <property type="match status" value="1"/>
</dbReference>
<dbReference type="PANTHER" id="PTHR30386:SF17">
    <property type="entry name" value="ALKALINE PROTEASE SECRETION PROTEIN APRE"/>
    <property type="match status" value="1"/>
</dbReference>
<comment type="similarity">
    <text evidence="2 9">Belongs to the membrane fusion protein (MFP) (TC 8.A.1) family.</text>
</comment>
<evidence type="ECO:0000313" key="13">
    <source>
        <dbReference type="EMBL" id="MBL4919383.1"/>
    </source>
</evidence>
<proteinExistence type="inferred from homology"/>
<name>A0A8K0Y2D1_9RHOB</name>
<evidence type="ECO:0000256" key="6">
    <source>
        <dbReference type="ARBA" id="ARBA00022692"/>
    </source>
</evidence>
<organism evidence="13 14">
    <name type="scientific">Szabonella alba</name>
    <dbReference type="NCBI Taxonomy" id="2804194"/>
    <lineage>
        <taxon>Bacteria</taxon>
        <taxon>Pseudomonadati</taxon>
        <taxon>Pseudomonadota</taxon>
        <taxon>Alphaproteobacteria</taxon>
        <taxon>Rhodobacterales</taxon>
        <taxon>Paracoccaceae</taxon>
        <taxon>Szabonella</taxon>
    </lineage>
</organism>
<dbReference type="Pfam" id="PF25994">
    <property type="entry name" value="HH_AprE"/>
    <property type="match status" value="1"/>
</dbReference>
<dbReference type="InterPro" id="IPR050739">
    <property type="entry name" value="MFP"/>
</dbReference>
<feature type="domain" description="AprE-like beta-barrel" evidence="12">
    <location>
        <begin position="324"/>
        <end position="413"/>
    </location>
</feature>
<dbReference type="GO" id="GO:0015031">
    <property type="term" value="P:protein transport"/>
    <property type="evidence" value="ECO:0007669"/>
    <property type="project" value="InterPro"/>
</dbReference>
<keyword evidence="5 9" id="KW-0997">Cell inner membrane</keyword>
<dbReference type="GO" id="GO:0005886">
    <property type="term" value="C:plasma membrane"/>
    <property type="evidence" value="ECO:0007669"/>
    <property type="project" value="UniProtKB-SubCell"/>
</dbReference>
<evidence type="ECO:0000256" key="8">
    <source>
        <dbReference type="ARBA" id="ARBA00023136"/>
    </source>
</evidence>
<evidence type="ECO:0000256" key="3">
    <source>
        <dbReference type="ARBA" id="ARBA00022448"/>
    </source>
</evidence>
<dbReference type="Gene3D" id="2.40.30.170">
    <property type="match status" value="1"/>
</dbReference>
<evidence type="ECO:0000259" key="12">
    <source>
        <dbReference type="Pfam" id="PF26002"/>
    </source>
</evidence>
<keyword evidence="8" id="KW-0472">Membrane</keyword>
<keyword evidence="6" id="KW-0812">Transmembrane</keyword>
<keyword evidence="4 9" id="KW-1003">Cell membrane</keyword>
<dbReference type="InterPro" id="IPR058982">
    <property type="entry name" value="Beta-barrel_AprE"/>
</dbReference>
<evidence type="ECO:0000313" key="14">
    <source>
        <dbReference type="Proteomes" id="UP000648908"/>
    </source>
</evidence>
<dbReference type="InterPro" id="IPR058781">
    <property type="entry name" value="HH_AprE-like"/>
</dbReference>
<keyword evidence="3 9" id="KW-0813">Transport</keyword>
<dbReference type="RefSeq" id="WP_202690363.1">
    <property type="nucleotide sequence ID" value="NZ_JAESVN010000021.1"/>
</dbReference>
<reference evidence="13" key="1">
    <citation type="submission" date="2021-01" db="EMBL/GenBank/DDBJ databases">
        <title>Tabrizicola alba sp. nov. a motile alkaliphilic bacterium isolated from a soda lake.</title>
        <authorList>
            <person name="Szuroczki S."/>
            <person name="Abbaszade G."/>
            <person name="Schumann P."/>
            <person name="Toth E."/>
        </authorList>
    </citation>
    <scope>NUCLEOTIDE SEQUENCE</scope>
    <source>
        <strain evidence="13">DMG-N-6</strain>
    </source>
</reference>